<dbReference type="RefSeq" id="WP_194051017.1">
    <property type="nucleotide sequence ID" value="NZ_CP080598.1"/>
</dbReference>
<name>A0ABX8WX64_9CYAN</name>
<keyword evidence="2" id="KW-1277">Toxin-antitoxin system</keyword>
<dbReference type="PANTHER" id="PTHR33988:SF2">
    <property type="entry name" value="ENDORIBONUCLEASE MAZF"/>
    <property type="match status" value="1"/>
</dbReference>
<dbReference type="EC" id="3.1.-.-" evidence="3"/>
<evidence type="ECO:0000313" key="5">
    <source>
        <dbReference type="Proteomes" id="UP000826540"/>
    </source>
</evidence>
<sequence length="124" mass="13921">MTSWTTNRDIPKRGEIWLVNFDPTIGAEIKKVRPAVVISSDAVGKLPIKLIAPITDWKPYFSQDFWHVKIEPDTTNSLAKVSAIDALQLRGVDLQRFIRKLGNVSDVTMSEIAAAILGVIEWEF</sequence>
<comment type="similarity">
    <text evidence="1 3">Belongs to the PemK/MazF family.</text>
</comment>
<dbReference type="PANTHER" id="PTHR33988">
    <property type="entry name" value="ENDORIBONUCLEASE MAZF-RELATED"/>
    <property type="match status" value="1"/>
</dbReference>
<dbReference type="InterPro" id="IPR011067">
    <property type="entry name" value="Plasmid_toxin/cell-grow_inhib"/>
</dbReference>
<dbReference type="Proteomes" id="UP000826540">
    <property type="component" value="Chromosome"/>
</dbReference>
<organism evidence="4 5">
    <name type="scientific">Sphaerospermopsis torques-reginae ITEP-024</name>
    <dbReference type="NCBI Taxonomy" id="984208"/>
    <lineage>
        <taxon>Bacteria</taxon>
        <taxon>Bacillati</taxon>
        <taxon>Cyanobacteriota</taxon>
        <taxon>Cyanophyceae</taxon>
        <taxon>Nostocales</taxon>
        <taxon>Aphanizomenonaceae</taxon>
        <taxon>Sphaerospermopsis</taxon>
        <taxon>Sphaerospermopsis torques-reginae</taxon>
    </lineage>
</organism>
<dbReference type="InterPro" id="IPR003477">
    <property type="entry name" value="PemK-like"/>
</dbReference>
<keyword evidence="3" id="KW-0378">Hydrolase</keyword>
<dbReference type="SUPFAM" id="SSF50118">
    <property type="entry name" value="Cell growth inhibitor/plasmid maintenance toxic component"/>
    <property type="match status" value="1"/>
</dbReference>
<evidence type="ECO:0000313" key="4">
    <source>
        <dbReference type="EMBL" id="QYX31033.1"/>
    </source>
</evidence>
<comment type="function">
    <text evidence="3">Toxic component of a type II toxin-antitoxin (TA) system.</text>
</comment>
<accession>A0ABX8WX64</accession>
<dbReference type="Gene3D" id="2.30.30.110">
    <property type="match status" value="1"/>
</dbReference>
<keyword evidence="3" id="KW-0540">Nuclease</keyword>
<keyword evidence="5" id="KW-1185">Reference proteome</keyword>
<evidence type="ECO:0000256" key="2">
    <source>
        <dbReference type="ARBA" id="ARBA00022649"/>
    </source>
</evidence>
<dbReference type="PIRSF" id="PIRSF033490">
    <property type="entry name" value="MazF"/>
    <property type="match status" value="1"/>
</dbReference>
<evidence type="ECO:0000256" key="1">
    <source>
        <dbReference type="ARBA" id="ARBA00007521"/>
    </source>
</evidence>
<dbReference type="Pfam" id="PF02452">
    <property type="entry name" value="PemK_toxin"/>
    <property type="match status" value="1"/>
</dbReference>
<gene>
    <name evidence="4" type="ORF">K2F26_19595</name>
</gene>
<proteinExistence type="inferred from homology"/>
<evidence type="ECO:0000256" key="3">
    <source>
        <dbReference type="PIRNR" id="PIRNR033490"/>
    </source>
</evidence>
<protein>
    <recommendedName>
        <fullName evidence="3">mRNA interferase</fullName>
        <ecNumber evidence="3">3.1.-.-</ecNumber>
    </recommendedName>
</protein>
<reference evidence="4 5" key="1">
    <citation type="journal article" date="2022" name="J. Am. Chem. Soc.">
        <title>Biosynthesis of Guanitoxin Enables Global Environmental Detection in Freshwater Cyanobacteria.</title>
        <authorList>
            <person name="Lima S.T."/>
            <person name="Fallon T.R."/>
            <person name="Cordoza J.L."/>
            <person name="Chekan J.R."/>
            <person name="Delbaje E."/>
            <person name="Hopiavuori A.R."/>
            <person name="Alvarenga D.O."/>
            <person name="Wood S.M."/>
            <person name="Luhavaya H."/>
            <person name="Baumgartner J.T."/>
            <person name="Dorr F.A."/>
            <person name="Etchegaray A."/>
            <person name="Pinto E."/>
            <person name="McKinnie S.M.K."/>
            <person name="Fiore M.F."/>
            <person name="Moore B.S."/>
        </authorList>
    </citation>
    <scope>NUCLEOTIDE SEQUENCE [LARGE SCALE GENOMIC DNA]</scope>
    <source>
        <strain evidence="4 5">ITEP-024</strain>
    </source>
</reference>
<keyword evidence="3" id="KW-0255">Endonuclease</keyword>
<dbReference type="EMBL" id="CP080598">
    <property type="protein sequence ID" value="QYX31033.1"/>
    <property type="molecule type" value="Genomic_DNA"/>
</dbReference>